<dbReference type="Pfam" id="PF00126">
    <property type="entry name" value="HTH_1"/>
    <property type="match status" value="1"/>
</dbReference>
<dbReference type="SUPFAM" id="SSF53850">
    <property type="entry name" value="Periplasmic binding protein-like II"/>
    <property type="match status" value="1"/>
</dbReference>
<evidence type="ECO:0000256" key="2">
    <source>
        <dbReference type="ARBA" id="ARBA00023015"/>
    </source>
</evidence>
<organism evidence="6 7">
    <name type="scientific">Limnobacter thiooxidans</name>
    <dbReference type="NCBI Taxonomy" id="131080"/>
    <lineage>
        <taxon>Bacteria</taxon>
        <taxon>Pseudomonadati</taxon>
        <taxon>Pseudomonadota</taxon>
        <taxon>Betaproteobacteria</taxon>
        <taxon>Burkholderiales</taxon>
        <taxon>Burkholderiaceae</taxon>
        <taxon>Limnobacter</taxon>
    </lineage>
</organism>
<evidence type="ECO:0000313" key="6">
    <source>
        <dbReference type="EMBL" id="BET24612.1"/>
    </source>
</evidence>
<reference evidence="6 7" key="1">
    <citation type="submission" date="2023-10" db="EMBL/GenBank/DDBJ databases">
        <title>Complete Genome Sequence of Limnobacter thiooxidans CS-K2T, Isolated from freshwater lake sediments in Bavaria, Germany.</title>
        <authorList>
            <person name="Naruki M."/>
            <person name="Watanabe A."/>
            <person name="Warashina T."/>
            <person name="Morita T."/>
            <person name="Arakawa K."/>
        </authorList>
    </citation>
    <scope>NUCLEOTIDE SEQUENCE [LARGE SCALE GENOMIC DNA]</scope>
    <source>
        <strain evidence="6 7">CS-K2</strain>
    </source>
</reference>
<sequence>MSSRYTHAPALSLKQLSYLLAVADTLNFTRAAELCFVTQSTLSGGIAELERTLGVQLVERDRQYVALTPIGLETARRAQDILSAGNDLVAKAGQAVDPALGHFTLGVIPTIAPFLLGAVLSEIRTQFPELRLNVRESQTRALLDEVENGELDAALIALPFALGKLQAFKLFDEKLHWVAHQKDTLFNGKKRHLTEIDTSKLLMLEKGHCLRDHTLSACNTDAGKNGLRDHGLVEVTNLSTIVQLVNSGLGSAMLPAMAIQAGILKGTDVKEVSLGSPHPVRTIALVTRGSHPNLGFVEHQICPLLKHSKPA</sequence>
<dbReference type="Pfam" id="PF03466">
    <property type="entry name" value="LysR_substrate"/>
    <property type="match status" value="1"/>
</dbReference>
<dbReference type="PANTHER" id="PTHR30346:SF10">
    <property type="entry name" value="TRANSCRIPTIONAL REGULATOR OF OXIDATIVE STRESS OXYR"/>
    <property type="match status" value="1"/>
</dbReference>
<evidence type="ECO:0000313" key="7">
    <source>
        <dbReference type="Proteomes" id="UP001329151"/>
    </source>
</evidence>
<dbReference type="Proteomes" id="UP001329151">
    <property type="component" value="Chromosome"/>
</dbReference>
<dbReference type="CDD" id="cd08411">
    <property type="entry name" value="PBP2_OxyR"/>
    <property type="match status" value="1"/>
</dbReference>
<evidence type="ECO:0000256" key="4">
    <source>
        <dbReference type="ARBA" id="ARBA00023163"/>
    </source>
</evidence>
<dbReference type="InterPro" id="IPR000847">
    <property type="entry name" value="LysR_HTH_N"/>
</dbReference>
<evidence type="ECO:0000259" key="5">
    <source>
        <dbReference type="PROSITE" id="PS50931"/>
    </source>
</evidence>
<comment type="similarity">
    <text evidence="1">Belongs to the LysR transcriptional regulatory family.</text>
</comment>
<keyword evidence="2" id="KW-0805">Transcription regulation</keyword>
<dbReference type="PRINTS" id="PR00039">
    <property type="entry name" value="HTHLYSR"/>
</dbReference>
<keyword evidence="7" id="KW-1185">Reference proteome</keyword>
<gene>
    <name evidence="6" type="primary">oxyR</name>
    <name evidence="6" type="ORF">RGQ30_01130</name>
</gene>
<dbReference type="GO" id="GO:0003677">
    <property type="term" value="F:DNA binding"/>
    <property type="evidence" value="ECO:0007669"/>
    <property type="project" value="UniProtKB-KW"/>
</dbReference>
<keyword evidence="4" id="KW-0804">Transcription</keyword>
<accession>A0AA86MH23</accession>
<dbReference type="InterPro" id="IPR005119">
    <property type="entry name" value="LysR_subst-bd"/>
</dbReference>
<evidence type="ECO:0000256" key="3">
    <source>
        <dbReference type="ARBA" id="ARBA00023125"/>
    </source>
</evidence>
<dbReference type="AlphaFoldDB" id="A0AA86MH23"/>
<dbReference type="InterPro" id="IPR036388">
    <property type="entry name" value="WH-like_DNA-bd_sf"/>
</dbReference>
<protein>
    <submittedName>
        <fullName evidence="6">LysR family transcriptional regulator OxyR</fullName>
    </submittedName>
</protein>
<dbReference type="GO" id="GO:0032993">
    <property type="term" value="C:protein-DNA complex"/>
    <property type="evidence" value="ECO:0007669"/>
    <property type="project" value="TreeGrafter"/>
</dbReference>
<proteinExistence type="inferred from homology"/>
<dbReference type="SUPFAM" id="SSF46785">
    <property type="entry name" value="Winged helix' DNA-binding domain"/>
    <property type="match status" value="1"/>
</dbReference>
<keyword evidence="3" id="KW-0238">DNA-binding</keyword>
<dbReference type="Gene3D" id="1.10.10.10">
    <property type="entry name" value="Winged helix-like DNA-binding domain superfamily/Winged helix DNA-binding domain"/>
    <property type="match status" value="1"/>
</dbReference>
<evidence type="ECO:0000256" key="1">
    <source>
        <dbReference type="ARBA" id="ARBA00009437"/>
    </source>
</evidence>
<feature type="domain" description="HTH lysR-type" evidence="5">
    <location>
        <begin position="11"/>
        <end position="68"/>
    </location>
</feature>
<dbReference type="RefSeq" id="WP_130557148.1">
    <property type="nucleotide sequence ID" value="NZ_AP028947.1"/>
</dbReference>
<dbReference type="FunFam" id="1.10.10.10:FF:000001">
    <property type="entry name" value="LysR family transcriptional regulator"/>
    <property type="match status" value="1"/>
</dbReference>
<dbReference type="InterPro" id="IPR036390">
    <property type="entry name" value="WH_DNA-bd_sf"/>
</dbReference>
<dbReference type="PANTHER" id="PTHR30346">
    <property type="entry name" value="TRANSCRIPTIONAL DUAL REGULATOR HCAR-RELATED"/>
    <property type="match status" value="1"/>
</dbReference>
<dbReference type="Gene3D" id="3.40.190.10">
    <property type="entry name" value="Periplasmic binding protein-like II"/>
    <property type="match status" value="2"/>
</dbReference>
<dbReference type="GO" id="GO:0003700">
    <property type="term" value="F:DNA-binding transcription factor activity"/>
    <property type="evidence" value="ECO:0007669"/>
    <property type="project" value="InterPro"/>
</dbReference>
<name>A0AA86MH23_9BURK</name>
<dbReference type="EMBL" id="AP028947">
    <property type="protein sequence ID" value="BET24612.1"/>
    <property type="molecule type" value="Genomic_DNA"/>
</dbReference>
<dbReference type="KEGG" id="lto:RGQ30_01130"/>
<dbReference type="PROSITE" id="PS50931">
    <property type="entry name" value="HTH_LYSR"/>
    <property type="match status" value="1"/>
</dbReference>